<feature type="transmembrane region" description="Helical" evidence="1">
    <location>
        <begin position="875"/>
        <end position="896"/>
    </location>
</feature>
<feature type="transmembrane region" description="Helical" evidence="1">
    <location>
        <begin position="360"/>
        <end position="380"/>
    </location>
</feature>
<dbReference type="Gene3D" id="3.30.70.1440">
    <property type="entry name" value="Multidrug efflux transporter AcrB pore domain"/>
    <property type="match status" value="1"/>
</dbReference>
<name>A0A2W5KG81_ANCNO</name>
<dbReference type="Gene3D" id="3.30.2090.10">
    <property type="entry name" value="Multidrug efflux transporter AcrB TolC docking domain, DN and DC subdomains"/>
    <property type="match status" value="2"/>
</dbReference>
<organism evidence="2 3">
    <name type="scientific">Ancylobacter novellus</name>
    <name type="common">Thiobacillus novellus</name>
    <dbReference type="NCBI Taxonomy" id="921"/>
    <lineage>
        <taxon>Bacteria</taxon>
        <taxon>Pseudomonadati</taxon>
        <taxon>Pseudomonadota</taxon>
        <taxon>Alphaproteobacteria</taxon>
        <taxon>Hyphomicrobiales</taxon>
        <taxon>Xanthobacteraceae</taxon>
        <taxon>Ancylobacter</taxon>
    </lineage>
</organism>
<dbReference type="SUPFAM" id="SSF82714">
    <property type="entry name" value="Multidrug efflux transporter AcrB TolC docking domain, DN and DC subdomains"/>
    <property type="match status" value="2"/>
</dbReference>
<dbReference type="Pfam" id="PF00873">
    <property type="entry name" value="ACR_tran"/>
    <property type="match status" value="1"/>
</dbReference>
<dbReference type="InterPro" id="IPR001036">
    <property type="entry name" value="Acrflvin-R"/>
</dbReference>
<feature type="transmembrane region" description="Helical" evidence="1">
    <location>
        <begin position="431"/>
        <end position="451"/>
    </location>
</feature>
<evidence type="ECO:0000313" key="3">
    <source>
        <dbReference type="Proteomes" id="UP000249577"/>
    </source>
</evidence>
<reference evidence="2 3" key="1">
    <citation type="submission" date="2017-08" db="EMBL/GenBank/DDBJ databases">
        <title>Infants hospitalized years apart are colonized by the same room-sourced microbial strains.</title>
        <authorList>
            <person name="Brooks B."/>
            <person name="Olm M.R."/>
            <person name="Firek B.A."/>
            <person name="Baker R."/>
            <person name="Thomas B.C."/>
            <person name="Morowitz M.J."/>
            <person name="Banfield J.F."/>
        </authorList>
    </citation>
    <scope>NUCLEOTIDE SEQUENCE [LARGE SCALE GENOMIC DNA]</scope>
    <source>
        <strain evidence="2">S2_005_003_R2_43</strain>
    </source>
</reference>
<sequence length="1057" mass="111685">MWIVAYALRRPYTIAVMAALILLAGLSALRNASTDILPAIDLPAVQVVWTYQGLDPQEMAAKITSFSEIAILNNVDDIRSVSSQTSAGVGIVRVEFQPSVSIELALSQISAVSQTILRRMPPGAQPPLVVRYSQGSVPILQLALSSFALTEPQLYDYARLQLRSQIQTIPGIRMTLPYGGAVRQIMVDLDPDRLQAYGVSADDVSRAVTSQNLTLPSGALRDAGREVFVSLNSSPETVEAFNSLPLREVDGRVVFMRDVAHVRDGGAVPTNVARVDGEPGVIVQLLKLGSASTVDIVDQVMERLPAIRAAAPEGMRIEPIFDQSTFVKSAVDSVLKEGVLVGALVALVVIVFVGSMRSAAIVLVSIPLALMASVAGLTALGHTLNLMTLGGLALAIGILVDNALVEIENINRNLDEGKEIRQAVMDSARQVVFPEFVSTSCICIVFLPVFALSGTPLFIFAPLALAVVFAMIASFVLSRTLVPTLAFLMLPAEVRAKRQGRRSWLSRAHSHVEHALDALRDRYRGMLSGLMRVRLLPALAAALVIAGAGWTMTTLGREFFPVVDAGTLRIHLRAPSGARIEETARIFADVQREIRALLPKGEAQAIVENIGAPDPVNLAWVDSLAATSSEGEMLVQLRPGHAPSAEHQARIAAMLKERFPDVVAFFRPADIVGQTLNGAAAGSIDIRVAGRDRAGNLAAARALADRVRQIRGATDVMVRQIPDWPEYRIAVDKARAAQLGVTQQAIANALLISLSSSSTVQSSYWADGGVSYVVAVQTPPDRLRSLDDLLNTPVTTSRGGTSLLRTFATATERKTPATVSRATLQPAFNVLVNVSGRDLGGVLAEVEPMIAELRGGLKPGNAVTVSGQAAQMTQAYAELAGGVALAVLLIFLLLVVNFQSWTLPLAALAALPMALSGAIYGLAATGSYLSVPALTGFIMVLGVSTANSVLVVSFARDLMAEGREPVSAALEAAATRLRPVLMTASAMIVGMAPMALGLGEGGEQNAPLGRAVIGGLMLGTLGTLLLVPLAVTAVRRRRIESAESSAAPETARAPGAA</sequence>
<evidence type="ECO:0000256" key="1">
    <source>
        <dbReference type="SAM" id="Phobius"/>
    </source>
</evidence>
<dbReference type="Gene3D" id="3.30.70.1320">
    <property type="entry name" value="Multidrug efflux transporter AcrB pore domain like"/>
    <property type="match status" value="1"/>
</dbReference>
<accession>A0A2W5KG81</accession>
<dbReference type="GO" id="GO:0005886">
    <property type="term" value="C:plasma membrane"/>
    <property type="evidence" value="ECO:0007669"/>
    <property type="project" value="TreeGrafter"/>
</dbReference>
<keyword evidence="1" id="KW-0472">Membrane</keyword>
<proteinExistence type="predicted"/>
<dbReference type="AlphaFoldDB" id="A0A2W5KG81"/>
<dbReference type="SUPFAM" id="SSF82866">
    <property type="entry name" value="Multidrug efflux transporter AcrB transmembrane domain"/>
    <property type="match status" value="2"/>
</dbReference>
<keyword evidence="1" id="KW-0812">Transmembrane</keyword>
<feature type="transmembrane region" description="Helical" evidence="1">
    <location>
        <begin position="929"/>
        <end position="955"/>
    </location>
</feature>
<keyword evidence="1" id="KW-1133">Transmembrane helix</keyword>
<dbReference type="PANTHER" id="PTHR32063">
    <property type="match status" value="1"/>
</dbReference>
<evidence type="ECO:0000313" key="2">
    <source>
        <dbReference type="EMBL" id="PZQ16096.1"/>
    </source>
</evidence>
<dbReference type="PANTHER" id="PTHR32063:SF8">
    <property type="entry name" value="CATION EFFLUX PROTEIN"/>
    <property type="match status" value="1"/>
</dbReference>
<dbReference type="PRINTS" id="PR00702">
    <property type="entry name" value="ACRIFLAVINRP"/>
</dbReference>
<feature type="transmembrane region" description="Helical" evidence="1">
    <location>
        <begin position="903"/>
        <end position="923"/>
    </location>
</feature>
<dbReference type="EMBL" id="QFPN01000004">
    <property type="protein sequence ID" value="PZQ16096.1"/>
    <property type="molecule type" value="Genomic_DNA"/>
</dbReference>
<feature type="transmembrane region" description="Helical" evidence="1">
    <location>
        <begin position="457"/>
        <end position="490"/>
    </location>
</feature>
<comment type="caution">
    <text evidence="2">The sequence shown here is derived from an EMBL/GenBank/DDBJ whole genome shotgun (WGS) entry which is preliminary data.</text>
</comment>
<feature type="transmembrane region" description="Helical" evidence="1">
    <location>
        <begin position="533"/>
        <end position="552"/>
    </location>
</feature>
<dbReference type="InterPro" id="IPR027463">
    <property type="entry name" value="AcrB_DN_DC_subdom"/>
</dbReference>
<feature type="transmembrane region" description="Helical" evidence="1">
    <location>
        <begin position="1011"/>
        <end position="1031"/>
    </location>
</feature>
<gene>
    <name evidence="2" type="ORF">DI565_09895</name>
</gene>
<dbReference type="GO" id="GO:0042910">
    <property type="term" value="F:xenobiotic transmembrane transporter activity"/>
    <property type="evidence" value="ECO:0007669"/>
    <property type="project" value="TreeGrafter"/>
</dbReference>
<feature type="transmembrane region" description="Helical" evidence="1">
    <location>
        <begin position="386"/>
        <end position="405"/>
    </location>
</feature>
<dbReference type="Gene3D" id="1.20.1640.10">
    <property type="entry name" value="Multidrug efflux transporter AcrB transmembrane domain"/>
    <property type="match status" value="2"/>
</dbReference>
<feature type="transmembrane region" description="Helical" evidence="1">
    <location>
        <begin position="334"/>
        <end position="353"/>
    </location>
</feature>
<protein>
    <submittedName>
        <fullName evidence="2">AcrB/AcrD/AcrF family protein</fullName>
    </submittedName>
</protein>
<dbReference type="Proteomes" id="UP000249577">
    <property type="component" value="Unassembled WGS sequence"/>
</dbReference>
<dbReference type="SUPFAM" id="SSF82693">
    <property type="entry name" value="Multidrug efflux transporter AcrB pore domain, PN1, PN2, PC1 and PC2 subdomains"/>
    <property type="match status" value="2"/>
</dbReference>
<dbReference type="Gene3D" id="3.30.70.1430">
    <property type="entry name" value="Multidrug efflux transporter AcrB pore domain"/>
    <property type="match status" value="2"/>
</dbReference>
<feature type="transmembrane region" description="Helical" evidence="1">
    <location>
        <begin position="980"/>
        <end position="999"/>
    </location>
</feature>